<keyword evidence="11" id="KW-0963">Cytoplasm</keyword>
<evidence type="ECO:0000256" key="9">
    <source>
        <dbReference type="ARBA" id="ARBA00022840"/>
    </source>
</evidence>
<dbReference type="NCBIfam" id="NF003296">
    <property type="entry name" value="PRK04296.1-1"/>
    <property type="match status" value="1"/>
</dbReference>
<feature type="binding site" evidence="11">
    <location>
        <position position="189"/>
    </location>
    <ligand>
        <name>Zn(2+)</name>
        <dbReference type="ChEBI" id="CHEBI:29105"/>
    </ligand>
</feature>
<dbReference type="OrthoDB" id="9781579at2"/>
<feature type="binding site" evidence="11">
    <location>
        <position position="151"/>
    </location>
    <ligand>
        <name>Zn(2+)</name>
        <dbReference type="ChEBI" id="CHEBI:29105"/>
    </ligand>
</feature>
<feature type="binding site" evidence="13">
    <location>
        <position position="185"/>
    </location>
    <ligand>
        <name>substrate</name>
    </ligand>
</feature>
<dbReference type="EC" id="2.7.1.21" evidence="2 11"/>
<reference evidence="16 17" key="1">
    <citation type="submission" date="2019-11" db="EMBL/GenBank/DDBJ databases">
        <title>Complete genome sequence of Spiroplasma tabanidicola TAUS-1 (DSM 22603).</title>
        <authorList>
            <person name="Huang C.-T."/>
            <person name="Lin Y.-C."/>
            <person name="Kuo C.-H."/>
        </authorList>
    </citation>
    <scope>NUCLEOTIDE SEQUENCE [LARGE SCALE GENOMIC DNA]</scope>
    <source>
        <strain evidence="16 17">TAUS-1</strain>
    </source>
</reference>
<dbReference type="GO" id="GO:0008270">
    <property type="term" value="F:zinc ion binding"/>
    <property type="evidence" value="ECO:0007669"/>
    <property type="project" value="UniProtKB-UniRule"/>
</dbReference>
<dbReference type="EMBL" id="CP046276">
    <property type="protein sequence ID" value="QGS52422.1"/>
    <property type="molecule type" value="Genomic_DNA"/>
</dbReference>
<evidence type="ECO:0000256" key="3">
    <source>
        <dbReference type="ARBA" id="ARBA00022634"/>
    </source>
</evidence>
<evidence type="ECO:0000313" key="16">
    <source>
        <dbReference type="EMBL" id="QGS52422.1"/>
    </source>
</evidence>
<keyword evidence="9 11" id="KW-0067">ATP-binding</keyword>
<protein>
    <recommendedName>
        <fullName evidence="2 11">Thymidine kinase</fullName>
        <ecNumber evidence="2 11">2.7.1.21</ecNumber>
    </recommendedName>
</protein>
<dbReference type="PANTHER" id="PTHR11441">
    <property type="entry name" value="THYMIDINE KINASE"/>
    <property type="match status" value="1"/>
</dbReference>
<evidence type="ECO:0000256" key="7">
    <source>
        <dbReference type="ARBA" id="ARBA00022777"/>
    </source>
</evidence>
<accession>A0A6I6CE68</accession>
<dbReference type="GO" id="GO:0004797">
    <property type="term" value="F:thymidine kinase activity"/>
    <property type="evidence" value="ECO:0007669"/>
    <property type="project" value="UniProtKB-UniRule"/>
</dbReference>
<comment type="catalytic activity">
    <reaction evidence="10 11 14">
        <text>thymidine + ATP = dTMP + ADP + H(+)</text>
        <dbReference type="Rhea" id="RHEA:19129"/>
        <dbReference type="ChEBI" id="CHEBI:15378"/>
        <dbReference type="ChEBI" id="CHEBI:17748"/>
        <dbReference type="ChEBI" id="CHEBI:30616"/>
        <dbReference type="ChEBI" id="CHEBI:63528"/>
        <dbReference type="ChEBI" id="CHEBI:456216"/>
        <dbReference type="EC" id="2.7.1.21"/>
    </reaction>
</comment>
<evidence type="ECO:0000256" key="13">
    <source>
        <dbReference type="PIRSR" id="PIRSR035805-2"/>
    </source>
</evidence>
<keyword evidence="3 11" id="KW-0237">DNA synthesis</keyword>
<sequence length="197" mass="22642">MSYRINPKSKTGWIELITGCMFAGKTEEFIRRIKRYEYARQKVLVFKPEMDKRYAEKSVVSHSGIKVPAYSVSNSEQLLEVINKDHDFDVLAIDEVQFFDTNIISILDDFANQGKIIIVSGLDKDYRNDPFQNVDKLLYIAEYVDKLYAICFECGGNASRTQRIVNGVAAKLDEPLVQISGYDKYEARCRHCYIAPN</sequence>
<dbReference type="KEGG" id="stab:STABA_v1c10740"/>
<evidence type="ECO:0000256" key="11">
    <source>
        <dbReference type="HAMAP-Rule" id="MF_00124"/>
    </source>
</evidence>
<evidence type="ECO:0000256" key="2">
    <source>
        <dbReference type="ARBA" id="ARBA00012118"/>
    </source>
</evidence>
<name>A0A6I6CE68_9MOLU</name>
<evidence type="ECO:0000256" key="8">
    <source>
        <dbReference type="ARBA" id="ARBA00022833"/>
    </source>
</evidence>
<feature type="binding site" evidence="11">
    <location>
        <begin position="19"/>
        <end position="26"/>
    </location>
    <ligand>
        <name>ATP</name>
        <dbReference type="ChEBI" id="CHEBI:30616"/>
    </ligand>
</feature>
<feature type="binding site" evidence="11">
    <location>
        <position position="192"/>
    </location>
    <ligand>
        <name>Zn(2+)</name>
        <dbReference type="ChEBI" id="CHEBI:29105"/>
    </ligand>
</feature>
<evidence type="ECO:0000256" key="1">
    <source>
        <dbReference type="ARBA" id="ARBA00007587"/>
    </source>
</evidence>
<dbReference type="Gene3D" id="3.40.50.300">
    <property type="entry name" value="P-loop containing nucleotide triphosphate hydrolases"/>
    <property type="match status" value="1"/>
</dbReference>
<dbReference type="SUPFAM" id="SSF52540">
    <property type="entry name" value="P-loop containing nucleoside triphosphate hydrolases"/>
    <property type="match status" value="1"/>
</dbReference>
<keyword evidence="8 11" id="KW-0862">Zinc</keyword>
<dbReference type="PANTHER" id="PTHR11441:SF0">
    <property type="entry name" value="THYMIDINE KINASE, CYTOSOLIC"/>
    <property type="match status" value="1"/>
</dbReference>
<evidence type="ECO:0000256" key="6">
    <source>
        <dbReference type="ARBA" id="ARBA00022741"/>
    </source>
</evidence>
<feature type="active site" description="Proton acceptor" evidence="11 12">
    <location>
        <position position="95"/>
    </location>
</feature>
<comment type="subunit">
    <text evidence="11">Homotetramer.</text>
</comment>
<evidence type="ECO:0000256" key="4">
    <source>
        <dbReference type="ARBA" id="ARBA00022679"/>
    </source>
</evidence>
<dbReference type="HAMAP" id="MF_00124">
    <property type="entry name" value="Thymidine_kinase"/>
    <property type="match status" value="1"/>
</dbReference>
<dbReference type="PIRSF" id="PIRSF035805">
    <property type="entry name" value="TK_cell"/>
    <property type="match status" value="1"/>
</dbReference>
<dbReference type="InterPro" id="IPR001267">
    <property type="entry name" value="Thymidine_kinase"/>
</dbReference>
<dbReference type="Proteomes" id="UP000424468">
    <property type="component" value="Chromosome"/>
</dbReference>
<keyword evidence="7 11" id="KW-0418">Kinase</keyword>
<dbReference type="SUPFAM" id="SSF57716">
    <property type="entry name" value="Glucocorticoid receptor-like (DNA-binding domain)"/>
    <property type="match status" value="1"/>
</dbReference>
<dbReference type="PROSITE" id="PS00603">
    <property type="entry name" value="TK_CELLULAR_TYPE"/>
    <property type="match status" value="1"/>
</dbReference>
<evidence type="ECO:0000256" key="14">
    <source>
        <dbReference type="RuleBase" id="RU000544"/>
    </source>
</evidence>
<comment type="subcellular location">
    <subcellularLocation>
        <location evidence="11">Cytoplasm</location>
    </subcellularLocation>
</comment>
<dbReference type="Pfam" id="PF00265">
    <property type="entry name" value="TK"/>
    <property type="match status" value="1"/>
</dbReference>
<evidence type="ECO:0000256" key="5">
    <source>
        <dbReference type="ARBA" id="ARBA00022723"/>
    </source>
</evidence>
<dbReference type="GO" id="GO:0005524">
    <property type="term" value="F:ATP binding"/>
    <property type="evidence" value="ECO:0007669"/>
    <property type="project" value="UniProtKB-UniRule"/>
</dbReference>
<dbReference type="FunFam" id="3.40.50.300:FF:000948">
    <property type="entry name" value="Thymidine kinase"/>
    <property type="match status" value="1"/>
</dbReference>
<evidence type="ECO:0000313" key="17">
    <source>
        <dbReference type="Proteomes" id="UP000424468"/>
    </source>
</evidence>
<dbReference type="GO" id="GO:0071897">
    <property type="term" value="P:DNA biosynthetic process"/>
    <property type="evidence" value="ECO:0007669"/>
    <property type="project" value="UniProtKB-KW"/>
</dbReference>
<dbReference type="GO" id="GO:0046104">
    <property type="term" value="P:thymidine metabolic process"/>
    <property type="evidence" value="ECO:0007669"/>
    <property type="project" value="TreeGrafter"/>
</dbReference>
<keyword evidence="17" id="KW-1185">Reference proteome</keyword>
<feature type="binding site" evidence="11">
    <location>
        <position position="154"/>
    </location>
    <ligand>
        <name>Zn(2+)</name>
        <dbReference type="ChEBI" id="CHEBI:29105"/>
    </ligand>
</feature>
<keyword evidence="5 11" id="KW-0479">Metal-binding</keyword>
<comment type="similarity">
    <text evidence="1 11 15">Belongs to the thymidine kinase family.</text>
</comment>
<gene>
    <name evidence="11 16" type="primary">tdk</name>
    <name evidence="16" type="ORF">STABA_v1c10740</name>
</gene>
<evidence type="ECO:0000256" key="15">
    <source>
        <dbReference type="RuleBase" id="RU004165"/>
    </source>
</evidence>
<dbReference type="InterPro" id="IPR020633">
    <property type="entry name" value="Thymidine_kinase_CS"/>
</dbReference>
<dbReference type="Gene3D" id="3.30.60.20">
    <property type="match status" value="1"/>
</dbReference>
<dbReference type="RefSeq" id="WP_156007390.1">
    <property type="nucleotide sequence ID" value="NZ_CP046276.1"/>
</dbReference>
<organism evidence="16 17">
    <name type="scientific">Spiroplasma tabanidicola</name>
    <dbReference type="NCBI Taxonomy" id="324079"/>
    <lineage>
        <taxon>Bacteria</taxon>
        <taxon>Bacillati</taxon>
        <taxon>Mycoplasmatota</taxon>
        <taxon>Mollicutes</taxon>
        <taxon>Entomoplasmatales</taxon>
        <taxon>Spiroplasmataceae</taxon>
        <taxon>Spiroplasma</taxon>
    </lineage>
</organism>
<proteinExistence type="inferred from homology"/>
<dbReference type="InterPro" id="IPR027417">
    <property type="entry name" value="P-loop_NTPase"/>
</dbReference>
<dbReference type="AlphaFoldDB" id="A0A6I6CE68"/>
<dbReference type="GO" id="GO:0005737">
    <property type="term" value="C:cytoplasm"/>
    <property type="evidence" value="ECO:0007669"/>
    <property type="project" value="UniProtKB-SubCell"/>
</dbReference>
<keyword evidence="6 11" id="KW-0547">Nucleotide-binding</keyword>
<evidence type="ECO:0000256" key="10">
    <source>
        <dbReference type="ARBA" id="ARBA00048254"/>
    </source>
</evidence>
<evidence type="ECO:0000256" key="12">
    <source>
        <dbReference type="PIRSR" id="PIRSR035805-1"/>
    </source>
</evidence>
<keyword evidence="4 11" id="KW-0808">Transferase</keyword>
<feature type="binding site" evidence="11">
    <location>
        <begin position="94"/>
        <end position="97"/>
    </location>
    <ligand>
        <name>ATP</name>
        <dbReference type="ChEBI" id="CHEBI:30616"/>
    </ligand>
</feature>